<gene>
    <name evidence="5" type="ORF">EHB58_21500</name>
</gene>
<keyword evidence="3" id="KW-0804">Transcription</keyword>
<evidence type="ECO:0000256" key="3">
    <source>
        <dbReference type="ARBA" id="ARBA00023163"/>
    </source>
</evidence>
<dbReference type="GO" id="GO:0043565">
    <property type="term" value="F:sequence-specific DNA binding"/>
    <property type="evidence" value="ECO:0007669"/>
    <property type="project" value="InterPro"/>
</dbReference>
<accession>A0A5X4PKS8</accession>
<dbReference type="PANTHER" id="PTHR47504">
    <property type="entry name" value="RIGHT ORIGIN-BINDING PROTEIN"/>
    <property type="match status" value="1"/>
</dbReference>
<evidence type="ECO:0000256" key="1">
    <source>
        <dbReference type="ARBA" id="ARBA00023015"/>
    </source>
</evidence>
<keyword evidence="2" id="KW-0238">DNA-binding</keyword>
<evidence type="ECO:0000256" key="2">
    <source>
        <dbReference type="ARBA" id="ARBA00023125"/>
    </source>
</evidence>
<proteinExistence type="predicted"/>
<dbReference type="SUPFAM" id="SSF46689">
    <property type="entry name" value="Homeodomain-like"/>
    <property type="match status" value="2"/>
</dbReference>
<evidence type="ECO:0000313" key="5">
    <source>
        <dbReference type="EMBL" id="EBZ8650731.1"/>
    </source>
</evidence>
<feature type="domain" description="HTH araC/xylS-type" evidence="4">
    <location>
        <begin position="5"/>
        <end position="103"/>
    </location>
</feature>
<keyword evidence="1" id="KW-0805">Transcription regulation</keyword>
<name>A0A5X4PKS8_SALET</name>
<dbReference type="PROSITE" id="PS01124">
    <property type="entry name" value="HTH_ARAC_FAMILY_2"/>
    <property type="match status" value="1"/>
</dbReference>
<dbReference type="AlphaFoldDB" id="A0A5X4PKS8"/>
<organism evidence="5">
    <name type="scientific">Salmonella enterica subsp. enterica serovar Hull</name>
    <dbReference type="NCBI Taxonomy" id="1403564"/>
    <lineage>
        <taxon>Bacteria</taxon>
        <taxon>Pseudomonadati</taxon>
        <taxon>Pseudomonadota</taxon>
        <taxon>Gammaproteobacteria</taxon>
        <taxon>Enterobacterales</taxon>
        <taxon>Enterobacteriaceae</taxon>
        <taxon>Salmonella</taxon>
    </lineage>
</organism>
<dbReference type="InterPro" id="IPR050959">
    <property type="entry name" value="MarA-like"/>
</dbReference>
<dbReference type="Gene3D" id="1.10.10.60">
    <property type="entry name" value="Homeodomain-like"/>
    <property type="match status" value="2"/>
</dbReference>
<reference evidence="5" key="1">
    <citation type="submission" date="2018-11" db="EMBL/GenBank/DDBJ databases">
        <authorList>
            <person name="Ashton P.M."/>
            <person name="Dallman T."/>
            <person name="Nair S."/>
            <person name="De Pinna E."/>
            <person name="Peters T."/>
            <person name="Grant K."/>
        </authorList>
    </citation>
    <scope>NUCLEOTIDE SEQUENCE</scope>
    <source>
        <strain evidence="5">638096</strain>
    </source>
</reference>
<evidence type="ECO:0000259" key="4">
    <source>
        <dbReference type="PROSITE" id="PS01124"/>
    </source>
</evidence>
<dbReference type="InterPro" id="IPR009057">
    <property type="entry name" value="Homeodomain-like_sf"/>
</dbReference>
<dbReference type="SMART" id="SM00342">
    <property type="entry name" value="HTH_ARAC"/>
    <property type="match status" value="1"/>
</dbReference>
<dbReference type="Pfam" id="PF12833">
    <property type="entry name" value="HTH_18"/>
    <property type="match status" value="1"/>
</dbReference>
<dbReference type="EMBL" id="AAHSMS010000034">
    <property type="protein sequence ID" value="EBZ8650731.1"/>
    <property type="molecule type" value="Genomic_DNA"/>
</dbReference>
<dbReference type="PANTHER" id="PTHR47504:SF3">
    <property type="entry name" value="HTH-TYPE TRANSCRIPTIONAL REGULATOR YKGA-RELATED"/>
    <property type="match status" value="1"/>
</dbReference>
<comment type="caution">
    <text evidence="5">The sequence shown here is derived from an EMBL/GenBank/DDBJ whole genome shotgun (WGS) entry which is preliminary data.</text>
</comment>
<dbReference type="InterPro" id="IPR018060">
    <property type="entry name" value="HTH_AraC"/>
</dbReference>
<protein>
    <submittedName>
        <fullName evidence="5">Helix-turn-helix domain-containing protein</fullName>
    </submittedName>
</protein>
<sequence length="283" mass="32827">MTTILQTAEWIESHLNQKINSYLLEEISGYTSRHLHTLFKKYIGTSVANYIRCRKLTLASVMLRETSRTATEIALMYHFDHLQTFSRAFKKQFGLSPLQYSKANYWDMRLYYPSAIVHPFNYIAQNIKITENIYISPSKIISYKIDYGYNFLISAKDNKINSYPKIYQDCINLIFSNHSHKTFIAFGEILPGKNCDSIINIYTGQITSDDNRAELLPIPKGNYCCFTYVGTPHEIMPFLSWAKGHGMYYLRKFLKKGPSFTIFSETNISGKYVARCHIPCLDQ</sequence>
<dbReference type="GO" id="GO:0003700">
    <property type="term" value="F:DNA-binding transcription factor activity"/>
    <property type="evidence" value="ECO:0007669"/>
    <property type="project" value="InterPro"/>
</dbReference>